<evidence type="ECO:0000313" key="6">
    <source>
        <dbReference type="EMBL" id="UYP44281.1"/>
    </source>
</evidence>
<protein>
    <recommendedName>
        <fullName evidence="5">HTH cro/C1-type domain-containing protein</fullName>
    </recommendedName>
</protein>
<feature type="transmembrane region" description="Helical" evidence="4">
    <location>
        <begin position="85"/>
        <end position="108"/>
    </location>
</feature>
<dbReference type="InterPro" id="IPR005182">
    <property type="entry name" value="YdbS-like_PH"/>
</dbReference>
<keyword evidence="2 4" id="KW-1133">Transmembrane helix</keyword>
<accession>A0ABY6HP25</accession>
<dbReference type="Pfam" id="PF01381">
    <property type="entry name" value="HTH_3"/>
    <property type="match status" value="1"/>
</dbReference>
<keyword evidence="1 4" id="KW-0812">Transmembrane</keyword>
<dbReference type="CDD" id="cd00093">
    <property type="entry name" value="HTH_XRE"/>
    <property type="match status" value="1"/>
</dbReference>
<dbReference type="PANTHER" id="PTHR34473">
    <property type="entry name" value="UPF0699 TRANSMEMBRANE PROTEIN YDBS"/>
    <property type="match status" value="1"/>
</dbReference>
<gene>
    <name evidence="6" type="ORF">NEF87_000566</name>
</gene>
<dbReference type="SMART" id="SM00530">
    <property type="entry name" value="HTH_XRE"/>
    <property type="match status" value="1"/>
</dbReference>
<sequence length="302" mass="34321">MILWLISVRTIALKKKSEKKKMEHSNSEEEDLQGIDKAYVNRAMIGSLIATVLVSIGIYLLGWFIVWVSSDEPNPVDQSKMWPIIYLSMAIFFVVVNCLVYLVSNLYVNHFSYSISDKFIKIRYGVFTRTKTTIPFSRIQNVAVFQNIRDRILNIYTVKIETAGASIAGSGAQGGTVHPEGYIPAVRNPEHLESLINKLVHQYTQDISGNVKENVFTDNNVAFDEFIAYFLSKMREKNQIRTNVEQLRTQSGMTQEKLAEMAGVAETTIKYLEDGEYVPSLTLALRIAQIFKVSIEQIFQLN</sequence>
<dbReference type="Proteomes" id="UP001208689">
    <property type="component" value="Chromosome"/>
</dbReference>
<dbReference type="SUPFAM" id="SSF47413">
    <property type="entry name" value="lambda repressor-like DNA-binding domains"/>
    <property type="match status" value="1"/>
</dbReference>
<feature type="domain" description="HTH cro/C1-type" evidence="5">
    <location>
        <begin position="244"/>
        <end position="298"/>
    </location>
</feature>
<dbReference type="PANTHER" id="PTHR34473:SF2">
    <property type="entry name" value="UPF0699 TRANSMEMBRANE PROTEIN YDBT"/>
    <property type="match status" value="1"/>
</dbReference>
<organism evidence="6 7">
    <name type="scientific">Candidatus Lokiarchaeum ossiferum</name>
    <dbReference type="NCBI Taxonomy" id="2951803"/>
    <lineage>
        <taxon>Archaea</taxon>
        <taxon>Promethearchaeati</taxon>
        <taxon>Promethearchaeota</taxon>
        <taxon>Promethearchaeia</taxon>
        <taxon>Promethearchaeales</taxon>
        <taxon>Promethearchaeaceae</taxon>
        <taxon>Candidatus Lokiarchaeum</taxon>
    </lineage>
</organism>
<reference evidence="6" key="1">
    <citation type="submission" date="2022-09" db="EMBL/GenBank/DDBJ databases">
        <title>Actin cytoskeleton and complex cell architecture in an #Asgard archaeon.</title>
        <authorList>
            <person name="Ponce Toledo R.I."/>
            <person name="Schleper C."/>
            <person name="Rodrigues Oliveira T."/>
            <person name="Wollweber F."/>
            <person name="Xu J."/>
            <person name="Rittmann S."/>
            <person name="Klingl A."/>
            <person name="Pilhofer M."/>
        </authorList>
    </citation>
    <scope>NUCLEOTIDE SEQUENCE</scope>
    <source>
        <strain evidence="6">B-35</strain>
    </source>
</reference>
<dbReference type="PROSITE" id="PS50943">
    <property type="entry name" value="HTH_CROC1"/>
    <property type="match status" value="1"/>
</dbReference>
<dbReference type="InterPro" id="IPR010982">
    <property type="entry name" value="Lambda_DNA-bd_dom_sf"/>
</dbReference>
<dbReference type="Pfam" id="PF03703">
    <property type="entry name" value="bPH_2"/>
    <property type="match status" value="1"/>
</dbReference>
<dbReference type="InterPro" id="IPR001387">
    <property type="entry name" value="Cro/C1-type_HTH"/>
</dbReference>
<evidence type="ECO:0000256" key="1">
    <source>
        <dbReference type="ARBA" id="ARBA00022692"/>
    </source>
</evidence>
<name>A0ABY6HP25_9ARCH</name>
<evidence type="ECO:0000256" key="2">
    <source>
        <dbReference type="ARBA" id="ARBA00022989"/>
    </source>
</evidence>
<keyword evidence="7" id="KW-1185">Reference proteome</keyword>
<proteinExistence type="predicted"/>
<dbReference type="Gene3D" id="1.10.260.40">
    <property type="entry name" value="lambda repressor-like DNA-binding domains"/>
    <property type="match status" value="1"/>
</dbReference>
<evidence type="ECO:0000256" key="4">
    <source>
        <dbReference type="SAM" id="Phobius"/>
    </source>
</evidence>
<dbReference type="InterPro" id="IPR036640">
    <property type="entry name" value="ABC1_TM_sf"/>
</dbReference>
<dbReference type="EMBL" id="CP104013">
    <property type="protein sequence ID" value="UYP44281.1"/>
    <property type="molecule type" value="Genomic_DNA"/>
</dbReference>
<dbReference type="SUPFAM" id="SSF90123">
    <property type="entry name" value="ABC transporter transmembrane region"/>
    <property type="match status" value="1"/>
</dbReference>
<keyword evidence="3 4" id="KW-0472">Membrane</keyword>
<evidence type="ECO:0000259" key="5">
    <source>
        <dbReference type="PROSITE" id="PS50943"/>
    </source>
</evidence>
<evidence type="ECO:0000256" key="3">
    <source>
        <dbReference type="ARBA" id="ARBA00023136"/>
    </source>
</evidence>
<feature type="transmembrane region" description="Helical" evidence="4">
    <location>
        <begin position="43"/>
        <end position="65"/>
    </location>
</feature>
<evidence type="ECO:0000313" key="7">
    <source>
        <dbReference type="Proteomes" id="UP001208689"/>
    </source>
</evidence>